<dbReference type="Pfam" id="PF00582">
    <property type="entry name" value="Usp"/>
    <property type="match status" value="2"/>
</dbReference>
<protein>
    <submittedName>
        <fullName evidence="4">Stress-inducible protein</fullName>
    </submittedName>
</protein>
<reference evidence="4 5" key="1">
    <citation type="journal article" date="2020" name="Int. J. Syst. Evol. Microbiol.">
        <title>Reclassification of Streptomyces castelarensis and Streptomyces sporoclivatus as later heterotypic synonyms of Streptomyces antimycoticus.</title>
        <authorList>
            <person name="Komaki H."/>
            <person name="Tamura T."/>
        </authorList>
    </citation>
    <scope>NUCLEOTIDE SEQUENCE [LARGE SCALE GENOMIC DNA]</scope>
    <source>
        <strain evidence="4 5">NBRC 13459</strain>
    </source>
</reference>
<evidence type="ECO:0000256" key="1">
    <source>
        <dbReference type="ARBA" id="ARBA00008791"/>
    </source>
</evidence>
<dbReference type="InterPro" id="IPR006016">
    <property type="entry name" value="UspA"/>
</dbReference>
<feature type="region of interest" description="Disordered" evidence="2">
    <location>
        <begin position="256"/>
        <end position="310"/>
    </location>
</feature>
<evidence type="ECO:0000313" key="5">
    <source>
        <dbReference type="Proteomes" id="UP000301309"/>
    </source>
</evidence>
<evidence type="ECO:0000256" key="2">
    <source>
        <dbReference type="SAM" id="MobiDB-lite"/>
    </source>
</evidence>
<feature type="domain" description="UspA" evidence="3">
    <location>
        <begin position="147"/>
        <end position="255"/>
    </location>
</feature>
<name>A0A4D4LLD6_STRVO</name>
<dbReference type="PANTHER" id="PTHR46268:SF6">
    <property type="entry name" value="UNIVERSAL STRESS PROTEIN UP12"/>
    <property type="match status" value="1"/>
</dbReference>
<dbReference type="PRINTS" id="PR01438">
    <property type="entry name" value="UNVRSLSTRESS"/>
</dbReference>
<gene>
    <name evidence="4" type="ORF">SVIO_093220</name>
</gene>
<accession>A0A4D4LLD6</accession>
<dbReference type="InterPro" id="IPR006015">
    <property type="entry name" value="Universal_stress_UspA"/>
</dbReference>
<dbReference type="AlphaFoldDB" id="A0A4D4LLD6"/>
<feature type="domain" description="UspA" evidence="3">
    <location>
        <begin position="1"/>
        <end position="135"/>
    </location>
</feature>
<proteinExistence type="inferred from homology"/>
<dbReference type="EMBL" id="BJHW01000002">
    <property type="protein sequence ID" value="GDY58699.1"/>
    <property type="molecule type" value="Genomic_DNA"/>
</dbReference>
<comment type="caution">
    <text evidence="4">The sequence shown here is derived from an EMBL/GenBank/DDBJ whole genome shotgun (WGS) entry which is preliminary data.</text>
</comment>
<dbReference type="Gene3D" id="3.40.50.620">
    <property type="entry name" value="HUPs"/>
    <property type="match status" value="2"/>
</dbReference>
<evidence type="ECO:0000259" key="3">
    <source>
        <dbReference type="Pfam" id="PF00582"/>
    </source>
</evidence>
<dbReference type="PANTHER" id="PTHR46268">
    <property type="entry name" value="STRESS RESPONSE PROTEIN NHAX"/>
    <property type="match status" value="1"/>
</dbReference>
<dbReference type="SUPFAM" id="SSF52402">
    <property type="entry name" value="Adenine nucleotide alpha hydrolases-like"/>
    <property type="match status" value="2"/>
</dbReference>
<evidence type="ECO:0000313" key="4">
    <source>
        <dbReference type="EMBL" id="GDY58699.1"/>
    </source>
</evidence>
<dbReference type="Proteomes" id="UP000301309">
    <property type="component" value="Unassembled WGS sequence"/>
</dbReference>
<dbReference type="InterPro" id="IPR014729">
    <property type="entry name" value="Rossmann-like_a/b/a_fold"/>
</dbReference>
<organism evidence="4 5">
    <name type="scientific">Streptomyces violaceusniger</name>
    <dbReference type="NCBI Taxonomy" id="68280"/>
    <lineage>
        <taxon>Bacteria</taxon>
        <taxon>Bacillati</taxon>
        <taxon>Actinomycetota</taxon>
        <taxon>Actinomycetes</taxon>
        <taxon>Kitasatosporales</taxon>
        <taxon>Streptomycetaceae</taxon>
        <taxon>Streptomyces</taxon>
        <taxon>Streptomyces violaceusniger group</taxon>
    </lineage>
</organism>
<keyword evidence="5" id="KW-1185">Reference proteome</keyword>
<sequence>MARPVTVGLDGSDESLAAAGWAAREARSRDAPLRLVNAWPGPEQKDLTPGREAAWQYWSERALRSARAELDADHPETTILTAQISGLPAPVLLAEAERAQLLVVGSRSIGAVAGFFLGSVGLELAARSMTPVVLMRADGHEERHGDVVAGVEPHEPCDDILDFAFDAAARRDGVLRAVHADRVPAIRGDAPWVVDVGLSDARKEAEHALGEVLAPWRDKFPEVRVFEEVASDSPARRLVAAAAGTALMVVGRGPRRVGFGPGWGRSPRPWRTTPPARSRSCRSDEPPRPPPPPARHEATGGVTRRRRTAA</sequence>
<comment type="similarity">
    <text evidence="1">Belongs to the universal stress protein A family.</text>
</comment>